<sequence>MRDTAELRGEILAAARAEFAQYGLAGARIDRIARSAHASKERLYAHFGDKETLFREVVTADFAGFFDAVTLSPDNVPGFVGDIYDLVLAQPEHHRMITWAKLEGFTLDEPRADDDGPIFAHAIAAIEAAQADGYVDRTWLPIDLLVLLFGVALAWAQMPHPDAVTDDAAVIASRRAAAVEAATRIITARA</sequence>
<reference evidence="4 6" key="3">
    <citation type="journal article" date="2019" name="Sci. Rep.">
        <title>Insight into the biology of Mycobacterium mucogenicum and Mycobacterium neoaurum clade members.</title>
        <authorList>
            <person name="Behra P.R.K."/>
            <person name="Pettersson B.M.F."/>
            <person name="Ramesh M."/>
            <person name="Dasgupta S."/>
            <person name="Kirsebom L.A."/>
        </authorList>
    </citation>
    <scope>NUCLEOTIDE SEQUENCE [LARGE SCALE GENOMIC DNA]</scope>
    <source>
        <strain evidence="4 6">DSM 44124</strain>
    </source>
</reference>
<feature type="DNA-binding region" description="H-T-H motif" evidence="2">
    <location>
        <begin position="28"/>
        <end position="47"/>
    </location>
</feature>
<dbReference type="EMBL" id="POTL01000001">
    <property type="protein sequence ID" value="TLH53430.1"/>
    <property type="molecule type" value="Genomic_DNA"/>
</dbReference>
<dbReference type="GO" id="GO:0006355">
    <property type="term" value="P:regulation of DNA-templated transcription"/>
    <property type="evidence" value="ECO:0007669"/>
    <property type="project" value="UniProtKB-ARBA"/>
</dbReference>
<reference evidence="5" key="1">
    <citation type="submission" date="2018-01" db="EMBL/GenBank/DDBJ databases">
        <title>Comparative genomics of Mycobacterium mucogenicum and Mycobacterium neoaurum clade members emphasizing tRNA and non-coding RNA.</title>
        <authorList>
            <person name="Behra P.R.K."/>
            <person name="Pettersson B.M.F."/>
            <person name="Das S."/>
            <person name="Dasgupta S."/>
            <person name="Kirsebom L.A."/>
        </authorList>
    </citation>
    <scope>NUCLEOTIDE SEQUENCE</scope>
    <source>
        <strain evidence="5">DSM 44124</strain>
    </source>
</reference>
<dbReference type="KEGG" id="mmuc:C1S78_014665"/>
<dbReference type="PANTHER" id="PTHR30328:SF54">
    <property type="entry name" value="HTH-TYPE TRANSCRIPTIONAL REPRESSOR SCO4008"/>
    <property type="match status" value="1"/>
</dbReference>
<evidence type="ECO:0000256" key="2">
    <source>
        <dbReference type="PROSITE-ProRule" id="PRU00335"/>
    </source>
</evidence>
<reference evidence="4 6" key="2">
    <citation type="journal article" date="2019" name="BMC Evol. Biol.">
        <title>Comparative genomics of Mycobacterium mucogenicum and Mycobacterium neoaurum clade members emphasizing tRNA and non-coding RNA.</title>
        <authorList>
            <person name="Behra P.R.K."/>
            <person name="Pettersson B.M.F."/>
            <person name="Das S."/>
            <person name="Dasgupta S."/>
            <person name="Kirsebom L.A."/>
        </authorList>
    </citation>
    <scope>NUCLEOTIDE SEQUENCE [LARGE SCALE GENOMIC DNA]</scope>
    <source>
        <strain evidence="4 6">DSM 44124</strain>
    </source>
</reference>
<proteinExistence type="predicted"/>
<evidence type="ECO:0000313" key="6">
    <source>
        <dbReference type="Proteomes" id="UP000309231"/>
    </source>
</evidence>
<accession>A0A8H2PG06</accession>
<evidence type="ECO:0000259" key="3">
    <source>
        <dbReference type="PROSITE" id="PS50977"/>
    </source>
</evidence>
<name>A0A8H2PG06_MYCMU</name>
<gene>
    <name evidence="4" type="ORF">C1S78_014665</name>
    <name evidence="5" type="ORF">C1S78_14620</name>
</gene>
<dbReference type="RefSeq" id="WP_029118880.1">
    <property type="nucleotide sequence ID" value="NZ_ANBS01000026.1"/>
</dbReference>
<dbReference type="GO" id="GO:0003677">
    <property type="term" value="F:DNA binding"/>
    <property type="evidence" value="ECO:0007669"/>
    <property type="project" value="UniProtKB-UniRule"/>
</dbReference>
<dbReference type="InterPro" id="IPR050109">
    <property type="entry name" value="HTH-type_TetR-like_transc_reg"/>
</dbReference>
<dbReference type="AlphaFoldDB" id="A0A8H2PG06"/>
<dbReference type="PANTHER" id="PTHR30328">
    <property type="entry name" value="TRANSCRIPTIONAL REPRESSOR"/>
    <property type="match status" value="1"/>
</dbReference>
<dbReference type="EMBL" id="CP062008">
    <property type="protein sequence ID" value="QPG72054.1"/>
    <property type="molecule type" value="Genomic_DNA"/>
</dbReference>
<dbReference type="SUPFAM" id="SSF48498">
    <property type="entry name" value="Tetracyclin repressor-like, C-terminal domain"/>
    <property type="match status" value="1"/>
</dbReference>
<dbReference type="PRINTS" id="PR00455">
    <property type="entry name" value="HTHTETR"/>
</dbReference>
<dbReference type="Pfam" id="PF00440">
    <property type="entry name" value="TetR_N"/>
    <property type="match status" value="1"/>
</dbReference>
<feature type="domain" description="HTH tetR-type" evidence="3">
    <location>
        <begin position="5"/>
        <end position="65"/>
    </location>
</feature>
<dbReference type="Gene3D" id="1.10.357.10">
    <property type="entry name" value="Tetracycline Repressor, domain 2"/>
    <property type="match status" value="1"/>
</dbReference>
<organism evidence="5">
    <name type="scientific">Mycolicibacterium mucogenicum DSM 44124</name>
    <dbReference type="NCBI Taxonomy" id="1226753"/>
    <lineage>
        <taxon>Bacteria</taxon>
        <taxon>Bacillati</taxon>
        <taxon>Actinomycetota</taxon>
        <taxon>Actinomycetes</taxon>
        <taxon>Mycobacteriales</taxon>
        <taxon>Mycobacteriaceae</taxon>
        <taxon>Mycolicibacterium</taxon>
    </lineage>
</organism>
<dbReference type="InterPro" id="IPR041467">
    <property type="entry name" value="Sco4008_C"/>
</dbReference>
<evidence type="ECO:0000313" key="4">
    <source>
        <dbReference type="EMBL" id="QPG72054.1"/>
    </source>
</evidence>
<dbReference type="GeneID" id="76726165"/>
<evidence type="ECO:0000313" key="5">
    <source>
        <dbReference type="EMBL" id="TLH53430.1"/>
    </source>
</evidence>
<dbReference type="Pfam" id="PF17926">
    <property type="entry name" value="TetR_C_21"/>
    <property type="match status" value="1"/>
</dbReference>
<dbReference type="Proteomes" id="UP000309231">
    <property type="component" value="Chromosome"/>
</dbReference>
<protein>
    <submittedName>
        <fullName evidence="4">TetR family transcriptional regulator</fullName>
    </submittedName>
    <submittedName>
        <fullName evidence="5">TetR/AcrR family transcriptional regulator</fullName>
    </submittedName>
</protein>
<keyword evidence="1 2" id="KW-0238">DNA-binding</keyword>
<dbReference type="SUPFAM" id="SSF46689">
    <property type="entry name" value="Homeodomain-like"/>
    <property type="match status" value="1"/>
</dbReference>
<evidence type="ECO:0000256" key="1">
    <source>
        <dbReference type="ARBA" id="ARBA00023125"/>
    </source>
</evidence>
<dbReference type="InterPro" id="IPR036271">
    <property type="entry name" value="Tet_transcr_reg_TetR-rel_C_sf"/>
</dbReference>
<dbReference type="InterPro" id="IPR001647">
    <property type="entry name" value="HTH_TetR"/>
</dbReference>
<keyword evidence="6" id="KW-1185">Reference proteome</keyword>
<dbReference type="PROSITE" id="PS50977">
    <property type="entry name" value="HTH_TETR_2"/>
    <property type="match status" value="1"/>
</dbReference>
<dbReference type="InterPro" id="IPR009057">
    <property type="entry name" value="Homeodomain-like_sf"/>
</dbReference>